<evidence type="ECO:0000256" key="1">
    <source>
        <dbReference type="ARBA" id="ARBA00004308"/>
    </source>
</evidence>
<dbReference type="CDD" id="cd13553">
    <property type="entry name" value="PBP2_NrtA_CpmA_like"/>
    <property type="match status" value="1"/>
</dbReference>
<dbReference type="Proteomes" id="UP000095342">
    <property type="component" value="Chromosome"/>
</dbReference>
<evidence type="ECO:0000313" key="6">
    <source>
        <dbReference type="EMBL" id="AOV17397.1"/>
    </source>
</evidence>
<dbReference type="InterPro" id="IPR044527">
    <property type="entry name" value="NrtA/CpmA_ABC-bd_dom"/>
</dbReference>
<keyword evidence="2" id="KW-0813">Transport</keyword>
<keyword evidence="4" id="KW-0997">Cell inner membrane</keyword>
<evidence type="ECO:0000256" key="3">
    <source>
        <dbReference type="ARBA" id="ARBA00022475"/>
    </source>
</evidence>
<keyword evidence="7" id="KW-1185">Reference proteome</keyword>
<keyword evidence="5" id="KW-0472">Membrane</keyword>
<evidence type="ECO:0000256" key="2">
    <source>
        <dbReference type="ARBA" id="ARBA00022448"/>
    </source>
</evidence>
<reference evidence="6 7" key="1">
    <citation type="submission" date="2016-09" db="EMBL/GenBank/DDBJ databases">
        <title>Acidihalobacter prosperus V6 (DSM14174).</title>
        <authorList>
            <person name="Khaleque H.N."/>
            <person name="Ramsay J.P."/>
            <person name="Murphy R.J.T."/>
            <person name="Kaksonen A.H."/>
            <person name="Boxall N.J."/>
            <person name="Watkin E.L.J."/>
        </authorList>
    </citation>
    <scope>NUCLEOTIDE SEQUENCE [LARGE SCALE GENOMIC DNA]</scope>
    <source>
        <strain evidence="6 7">V6</strain>
    </source>
</reference>
<dbReference type="Gene3D" id="3.40.190.10">
    <property type="entry name" value="Periplasmic binding protein-like II"/>
    <property type="match status" value="2"/>
</dbReference>
<gene>
    <name evidence="6" type="ORF">BJI67_10300</name>
</gene>
<dbReference type="AlphaFoldDB" id="A0A1D8K8W6"/>
<name>A0A1D8K8W6_9GAMM</name>
<dbReference type="Pfam" id="PF13379">
    <property type="entry name" value="NMT1_2"/>
    <property type="match status" value="1"/>
</dbReference>
<dbReference type="GO" id="GO:0012505">
    <property type="term" value="C:endomembrane system"/>
    <property type="evidence" value="ECO:0007669"/>
    <property type="project" value="UniProtKB-SubCell"/>
</dbReference>
<dbReference type="KEGG" id="aaeo:BJI67_10300"/>
<evidence type="ECO:0000313" key="7">
    <source>
        <dbReference type="Proteomes" id="UP000095342"/>
    </source>
</evidence>
<dbReference type="EMBL" id="CP017448">
    <property type="protein sequence ID" value="AOV17397.1"/>
    <property type="molecule type" value="Genomic_DNA"/>
</dbReference>
<accession>A0A1D8K8W6</accession>
<dbReference type="SUPFAM" id="SSF53850">
    <property type="entry name" value="Periplasmic binding protein-like II"/>
    <property type="match status" value="1"/>
</dbReference>
<dbReference type="PANTHER" id="PTHR30024:SF43">
    <property type="entry name" value="BLL4572 PROTEIN"/>
    <property type="match status" value="1"/>
</dbReference>
<dbReference type="RefSeq" id="WP_070072950.1">
    <property type="nucleotide sequence ID" value="NZ_CP017448.1"/>
</dbReference>
<evidence type="ECO:0000256" key="5">
    <source>
        <dbReference type="ARBA" id="ARBA00023136"/>
    </source>
</evidence>
<dbReference type="PANTHER" id="PTHR30024">
    <property type="entry name" value="ALIPHATIC SULFONATES-BINDING PROTEIN-RELATED"/>
    <property type="match status" value="1"/>
</dbReference>
<keyword evidence="3" id="KW-1003">Cell membrane</keyword>
<proteinExistence type="predicted"/>
<sequence>MAENTAGGRSRLKLGKRPGSELEQRELTLGFVPLTDCAPLVVASELGLFADERLDVTLSREPSWANIRDKVMMGALDGAQMLAGMPVASQLGITAVRRPLVAALSLGLGGNAITLSRRLFARMQEVSGDELAQRPRTADALRQVIGADRDVGAPPLTFAVVYPVSSHNYELRYWLAAAGIDPDRDIRIVVIPPPQMVARLRAGEIDGFCVGEPWNSLAVQGGHGHIAITSDQLWRHKPEKVLGATQEWADRHPHTLRALVRAIMRAGEWLDDPAHRGEAAALLARPEYVGIKQPLLDLPLHGELVFDPGAAPVAQPDFNVFHRYAAMFPWRSHALWFELQLYRWGQVEAAHDLEAIAAAAYRPEYYREAAEALGWACPLIDYKPEGLHAGEWQLAQATPESLLMGADAFYDGSRFDPQDPVGYLESFAIAQHRVLLDTLRHLNRPRSSRAARMVDSAGEGTS</sequence>
<organism evidence="6 7">
    <name type="scientific">Acidihalobacter aeolianus</name>
    <dbReference type="NCBI Taxonomy" id="2792603"/>
    <lineage>
        <taxon>Bacteria</taxon>
        <taxon>Pseudomonadati</taxon>
        <taxon>Pseudomonadota</taxon>
        <taxon>Gammaproteobacteria</taxon>
        <taxon>Chromatiales</taxon>
        <taxon>Ectothiorhodospiraceae</taxon>
        <taxon>Acidihalobacter</taxon>
    </lineage>
</organism>
<protein>
    <submittedName>
        <fullName evidence="6">Nitrate ABC transporter</fullName>
    </submittedName>
</protein>
<comment type="subcellular location">
    <subcellularLocation>
        <location evidence="1">Endomembrane system</location>
    </subcellularLocation>
</comment>
<evidence type="ECO:0000256" key="4">
    <source>
        <dbReference type="ARBA" id="ARBA00022519"/>
    </source>
</evidence>